<dbReference type="OrthoDB" id="255819at2759"/>
<dbReference type="Gene3D" id="3.30.429.10">
    <property type="entry name" value="Macrophage Migration Inhibitory Factor"/>
    <property type="match status" value="1"/>
</dbReference>
<dbReference type="VEuPathDB" id="FungiDB:SCHCODRAFT_02604605"/>
<evidence type="ECO:0000256" key="1">
    <source>
        <dbReference type="ARBA" id="ARBA00004613"/>
    </source>
</evidence>
<dbReference type="PANTHER" id="PTHR11954">
    <property type="entry name" value="D-DOPACHROME DECARBOXYLASE"/>
    <property type="match status" value="1"/>
</dbReference>
<dbReference type="Pfam" id="PF01187">
    <property type="entry name" value="MIF"/>
    <property type="match status" value="1"/>
</dbReference>
<evidence type="ECO:0000256" key="6">
    <source>
        <dbReference type="ARBA" id="ARBA00036735"/>
    </source>
</evidence>
<dbReference type="EMBL" id="GL377303">
    <property type="protein sequence ID" value="EFJ01339.1"/>
    <property type="molecule type" value="Genomic_DNA"/>
</dbReference>
<keyword evidence="4" id="KW-0964">Secreted</keyword>
<dbReference type="GO" id="GO:0004167">
    <property type="term" value="F:dopachrome isomerase activity"/>
    <property type="evidence" value="ECO:0007669"/>
    <property type="project" value="UniProtKB-EC"/>
</dbReference>
<dbReference type="STRING" id="578458.D8PTM2"/>
<evidence type="ECO:0000256" key="10">
    <source>
        <dbReference type="ARBA" id="ARBA00041631"/>
    </source>
</evidence>
<comment type="subcellular location">
    <subcellularLocation>
        <location evidence="1">Secreted</location>
    </subcellularLocation>
</comment>
<dbReference type="EC" id="5.3.2.1" evidence="9"/>
<evidence type="ECO:0000313" key="13">
    <source>
        <dbReference type="EMBL" id="EFJ01339.1"/>
    </source>
</evidence>
<name>D8PTM2_SCHCM</name>
<evidence type="ECO:0000256" key="2">
    <source>
        <dbReference type="ARBA" id="ARBA00005851"/>
    </source>
</evidence>
<accession>D8PTM2</accession>
<protein>
    <recommendedName>
        <fullName evidence="12">L-dopachrome isomerase</fullName>
        <ecNumber evidence="9">5.3.2.1</ecNumber>
        <ecNumber evidence="8">5.3.3.12</ecNumber>
    </recommendedName>
    <alternativeName>
        <fullName evidence="10">L-dopachrome tautomerase</fullName>
    </alternativeName>
    <alternativeName>
        <fullName evidence="11">Phenylpyruvate tautomerase</fullName>
    </alternativeName>
</protein>
<sequence>MPLVDLATNVSVPDVKALSLELSKAASQILGKPEAFVGVRIQAGEVLSFGGSHEPAYMLSATDLNTTREINEARSKALSEWLTEKLGLPNDRGLIAFIDPGANNLGFKGTSIATFFESLRK</sequence>
<evidence type="ECO:0000256" key="4">
    <source>
        <dbReference type="ARBA" id="ARBA00022525"/>
    </source>
</evidence>
<evidence type="ECO:0000256" key="3">
    <source>
        <dbReference type="ARBA" id="ARBA00022514"/>
    </source>
</evidence>
<dbReference type="Proteomes" id="UP000007431">
    <property type="component" value="Unassembled WGS sequence"/>
</dbReference>
<keyword evidence="14" id="KW-1185">Reference proteome</keyword>
<comment type="catalytic activity">
    <reaction evidence="7">
        <text>L-dopachrome = 5,6-dihydroxyindole-2-carboxylate</text>
        <dbReference type="Rhea" id="RHEA:13041"/>
        <dbReference type="ChEBI" id="CHEBI:16875"/>
        <dbReference type="ChEBI" id="CHEBI:57509"/>
        <dbReference type="EC" id="5.3.3.12"/>
    </reaction>
</comment>
<dbReference type="InParanoid" id="D8PTM2"/>
<dbReference type="InterPro" id="IPR014347">
    <property type="entry name" value="Tautomerase/MIF_sf"/>
</dbReference>
<dbReference type="HOGENOM" id="CLU_129906_1_0_1"/>
<dbReference type="AlphaFoldDB" id="D8PTM2"/>
<evidence type="ECO:0000256" key="12">
    <source>
        <dbReference type="ARBA" id="ARBA00042730"/>
    </source>
</evidence>
<gene>
    <name evidence="13" type="ORF">SCHCODRAFT_232893</name>
</gene>
<dbReference type="OMA" id="DNDRNSK"/>
<dbReference type="GeneID" id="9586778"/>
<keyword evidence="3" id="KW-0202">Cytokine</keyword>
<organism evidence="14">
    <name type="scientific">Schizophyllum commune (strain H4-8 / FGSC 9210)</name>
    <name type="common">Split gill fungus</name>
    <dbReference type="NCBI Taxonomy" id="578458"/>
    <lineage>
        <taxon>Eukaryota</taxon>
        <taxon>Fungi</taxon>
        <taxon>Dikarya</taxon>
        <taxon>Basidiomycota</taxon>
        <taxon>Agaricomycotina</taxon>
        <taxon>Agaricomycetes</taxon>
        <taxon>Agaricomycetidae</taxon>
        <taxon>Agaricales</taxon>
        <taxon>Schizophyllaceae</taxon>
        <taxon>Schizophyllum</taxon>
    </lineage>
</organism>
<evidence type="ECO:0000256" key="7">
    <source>
        <dbReference type="ARBA" id="ARBA00036823"/>
    </source>
</evidence>
<keyword evidence="5" id="KW-0413">Isomerase</keyword>
<dbReference type="SUPFAM" id="SSF55331">
    <property type="entry name" value="Tautomerase/MIF"/>
    <property type="match status" value="1"/>
</dbReference>
<dbReference type="PANTHER" id="PTHR11954:SF6">
    <property type="entry name" value="MACROPHAGE MIGRATION INHIBITORY FACTOR"/>
    <property type="match status" value="1"/>
</dbReference>
<evidence type="ECO:0000256" key="11">
    <source>
        <dbReference type="ARBA" id="ARBA00041912"/>
    </source>
</evidence>
<comment type="similarity">
    <text evidence="2">Belongs to the MIF family.</text>
</comment>
<evidence type="ECO:0000256" key="8">
    <source>
        <dbReference type="ARBA" id="ARBA00038932"/>
    </source>
</evidence>
<evidence type="ECO:0000256" key="5">
    <source>
        <dbReference type="ARBA" id="ARBA00023235"/>
    </source>
</evidence>
<dbReference type="GO" id="GO:0050178">
    <property type="term" value="F:phenylpyruvate tautomerase activity"/>
    <property type="evidence" value="ECO:0007669"/>
    <property type="project" value="UniProtKB-EC"/>
</dbReference>
<reference evidence="13 14" key="1">
    <citation type="journal article" date="2010" name="Nat. Biotechnol.">
        <title>Genome sequence of the model mushroom Schizophyllum commune.</title>
        <authorList>
            <person name="Ohm R.A."/>
            <person name="de Jong J.F."/>
            <person name="Lugones L.G."/>
            <person name="Aerts A."/>
            <person name="Kothe E."/>
            <person name="Stajich J.E."/>
            <person name="de Vries R.P."/>
            <person name="Record E."/>
            <person name="Levasseur A."/>
            <person name="Baker S.E."/>
            <person name="Bartholomew K.A."/>
            <person name="Coutinho P.M."/>
            <person name="Erdmann S."/>
            <person name="Fowler T.J."/>
            <person name="Gathman A.C."/>
            <person name="Lombard V."/>
            <person name="Henrissat B."/>
            <person name="Knabe N."/>
            <person name="Kuees U."/>
            <person name="Lilly W.W."/>
            <person name="Lindquist E."/>
            <person name="Lucas S."/>
            <person name="Magnuson J.K."/>
            <person name="Piumi F."/>
            <person name="Raudaskoski M."/>
            <person name="Salamov A."/>
            <person name="Schmutz J."/>
            <person name="Schwarze F.W.M.R."/>
            <person name="vanKuyk P.A."/>
            <person name="Horton J.S."/>
            <person name="Grigoriev I.V."/>
            <person name="Woesten H.A.B."/>
        </authorList>
    </citation>
    <scope>NUCLEOTIDE SEQUENCE [LARGE SCALE GENOMIC DNA]</scope>
    <source>
        <strain evidence="14">H4-8 / FGSC 9210</strain>
    </source>
</reference>
<dbReference type="GO" id="GO:0005615">
    <property type="term" value="C:extracellular space"/>
    <property type="evidence" value="ECO:0007669"/>
    <property type="project" value="UniProtKB-KW"/>
</dbReference>
<dbReference type="InterPro" id="IPR001398">
    <property type="entry name" value="Macrophage_inhib_fac"/>
</dbReference>
<proteinExistence type="inferred from homology"/>
<dbReference type="eggNOG" id="KOG1759">
    <property type="taxonomic scope" value="Eukaryota"/>
</dbReference>
<dbReference type="KEGG" id="scm:SCHCO_02604605"/>
<dbReference type="RefSeq" id="XP_003036241.1">
    <property type="nucleotide sequence ID" value="XM_003036195.1"/>
</dbReference>
<evidence type="ECO:0000313" key="14">
    <source>
        <dbReference type="Proteomes" id="UP000007431"/>
    </source>
</evidence>
<comment type="catalytic activity">
    <reaction evidence="6">
        <text>3-phenylpyruvate = enol-phenylpyruvate</text>
        <dbReference type="Rhea" id="RHEA:17097"/>
        <dbReference type="ChEBI" id="CHEBI:16815"/>
        <dbReference type="ChEBI" id="CHEBI:18005"/>
        <dbReference type="EC" id="5.3.2.1"/>
    </reaction>
</comment>
<evidence type="ECO:0000256" key="9">
    <source>
        <dbReference type="ARBA" id="ARBA00039086"/>
    </source>
</evidence>
<dbReference type="EC" id="5.3.3.12" evidence="8"/>